<evidence type="ECO:0000313" key="2">
    <source>
        <dbReference type="Proteomes" id="UP000320643"/>
    </source>
</evidence>
<proteinExistence type="predicted"/>
<evidence type="ECO:0000313" key="1">
    <source>
        <dbReference type="EMBL" id="TRW27545.1"/>
    </source>
</evidence>
<dbReference type="EMBL" id="VJVZ01000001">
    <property type="protein sequence ID" value="TRW27545.1"/>
    <property type="molecule type" value="Genomic_DNA"/>
</dbReference>
<comment type="caution">
    <text evidence="1">The sequence shown here is derived from an EMBL/GenBank/DDBJ whole genome shotgun (WGS) entry which is preliminary data.</text>
</comment>
<name>A0A552VAP5_9FLAO</name>
<dbReference type="Proteomes" id="UP000320643">
    <property type="component" value="Unassembled WGS sequence"/>
</dbReference>
<reference evidence="1 2" key="1">
    <citation type="submission" date="2019-07" db="EMBL/GenBank/DDBJ databases">
        <title>Flavobacterium sp. nov., isolated from glacier ice.</title>
        <authorList>
            <person name="Liu Q."/>
            <person name="Xin Y.-H."/>
        </authorList>
    </citation>
    <scope>NUCLEOTIDE SEQUENCE [LARGE SCALE GENOMIC DNA]</scope>
    <source>
        <strain evidence="1 2">ZT4R6</strain>
    </source>
</reference>
<keyword evidence="2" id="KW-1185">Reference proteome</keyword>
<dbReference type="RefSeq" id="WP_143371773.1">
    <property type="nucleotide sequence ID" value="NZ_VJVZ01000001.1"/>
</dbReference>
<dbReference type="AlphaFoldDB" id="A0A552VAP5"/>
<protein>
    <recommendedName>
        <fullName evidence="3">RHS repeat-associated core domain-containing protein</fullName>
    </recommendedName>
</protein>
<evidence type="ECO:0008006" key="3">
    <source>
        <dbReference type="Google" id="ProtNLM"/>
    </source>
</evidence>
<accession>A0A552VAP5</accession>
<organism evidence="1 2">
    <name type="scientific">Flavobacterium zepuense</name>
    <dbReference type="NCBI Taxonomy" id="2593302"/>
    <lineage>
        <taxon>Bacteria</taxon>
        <taxon>Pseudomonadati</taxon>
        <taxon>Bacteroidota</taxon>
        <taxon>Flavobacteriia</taxon>
        <taxon>Flavobacteriales</taxon>
        <taxon>Flavobacteriaceae</taxon>
        <taxon>Flavobacterium</taxon>
    </lineage>
</organism>
<gene>
    <name evidence="1" type="ORF">FMM05_02585</name>
</gene>
<dbReference type="OrthoDB" id="2972467at2"/>
<sequence>MVDEISGEGNHTTAQFWEYDERIAFRWNKDPVVKHFESSYSVFGRNPIWRIDPNGDDWYIAKSGKKTGEYKWFEGNGKQKGYSHAGNYKVEYDRTKNTVNVYEGKNSVFKESINMDVIKNDKNEFVKFKDDRAAKFSMLSAESGGVNIMDEDPFFDPLIISASIDNRQKVSDAGNDGFASYKGQAYIGYHAKKTKAYKDFSEGNKKRFNDNMWGEHLSLSTVYNALDSPVTKLKTDFQMKQANYILYYSHPGGHPQSSPAFNLVLPTNIKHRFVSVQGDKTYMNTLDNKK</sequence>